<reference evidence="4" key="1">
    <citation type="submission" date="2016-11" db="UniProtKB">
        <authorList>
            <consortium name="WormBaseParasite"/>
        </authorList>
    </citation>
    <scope>IDENTIFICATION</scope>
</reference>
<dbReference type="Proteomes" id="UP000095282">
    <property type="component" value="Unplaced"/>
</dbReference>
<evidence type="ECO:0000256" key="2">
    <source>
        <dbReference type="SAM" id="MobiDB-lite"/>
    </source>
</evidence>
<dbReference type="GO" id="GO:0005737">
    <property type="term" value="C:cytoplasm"/>
    <property type="evidence" value="ECO:0007669"/>
    <property type="project" value="TreeGrafter"/>
</dbReference>
<evidence type="ECO:0000256" key="1">
    <source>
        <dbReference type="ARBA" id="ARBA00001954"/>
    </source>
</evidence>
<keyword evidence="3" id="KW-1185">Reference proteome</keyword>
<dbReference type="AlphaFoldDB" id="A0A1I7TQF5"/>
<dbReference type="STRING" id="1561998.A0A1I7TQF5"/>
<comment type="cofactor">
    <cofactor evidence="1">
        <name>Fe(2+)</name>
        <dbReference type="ChEBI" id="CHEBI:29033"/>
    </cofactor>
</comment>
<evidence type="ECO:0000313" key="4">
    <source>
        <dbReference type="WBParaSite" id="Csp11.Scaffold629.g10748.t1"/>
    </source>
</evidence>
<accession>A0A1I7TQF5</accession>
<dbReference type="WBParaSite" id="Csp11.Scaffold629.g10748.t1">
    <property type="protein sequence ID" value="Csp11.Scaffold629.g10748.t1"/>
    <property type="gene ID" value="Csp11.Scaffold629.g10748"/>
</dbReference>
<name>A0A1I7TQF5_9PELO</name>
<dbReference type="PANTHER" id="PTHR16557">
    <property type="entry name" value="ALKYLATED DNA REPAIR PROTEIN ALKB-RELATED"/>
    <property type="match status" value="1"/>
</dbReference>
<dbReference type="GO" id="GO:0035515">
    <property type="term" value="F:oxidative RNA demethylase activity"/>
    <property type="evidence" value="ECO:0007669"/>
    <property type="project" value="TreeGrafter"/>
</dbReference>
<protein>
    <submittedName>
        <fullName evidence="4">SAM_MT_RSMB_NOP domain-containing protein</fullName>
    </submittedName>
</protein>
<proteinExistence type="predicted"/>
<dbReference type="eggNOG" id="KOG2731">
    <property type="taxonomic scope" value="Eukaryota"/>
</dbReference>
<dbReference type="GO" id="GO:0005634">
    <property type="term" value="C:nucleus"/>
    <property type="evidence" value="ECO:0007669"/>
    <property type="project" value="TreeGrafter"/>
</dbReference>
<dbReference type="GO" id="GO:0035513">
    <property type="term" value="P:oxidative RNA demethylation"/>
    <property type="evidence" value="ECO:0007669"/>
    <property type="project" value="TreeGrafter"/>
</dbReference>
<evidence type="ECO:0000313" key="3">
    <source>
        <dbReference type="Proteomes" id="UP000095282"/>
    </source>
</evidence>
<sequence length="170" mass="19449">MMREQVEQQLEQEEPKIIGFNEDQYADSSDSDDGVNEFKAVFKKYKKRRPPPDFSEVIDVKSSPLLNSRHVFKPTDITPEKAALAEKLGLIHPSEWRVFSFPDRSGLYLLPGLLKKEMATVWLKRAFKYANPPNITNLTLHGKDVERYALASPKKPCGFLSLTKNATWIP</sequence>
<feature type="region of interest" description="Disordered" evidence="2">
    <location>
        <begin position="1"/>
        <end position="33"/>
    </location>
</feature>
<dbReference type="PANTHER" id="PTHR16557:SF2">
    <property type="entry name" value="NUCLEIC ACID DIOXYGENASE ALKBH1"/>
    <property type="match status" value="1"/>
</dbReference>
<dbReference type="InterPro" id="IPR004574">
    <property type="entry name" value="Alkb"/>
</dbReference>
<organism evidence="3 4">
    <name type="scientific">Caenorhabditis tropicalis</name>
    <dbReference type="NCBI Taxonomy" id="1561998"/>
    <lineage>
        <taxon>Eukaryota</taxon>
        <taxon>Metazoa</taxon>
        <taxon>Ecdysozoa</taxon>
        <taxon>Nematoda</taxon>
        <taxon>Chromadorea</taxon>
        <taxon>Rhabditida</taxon>
        <taxon>Rhabditina</taxon>
        <taxon>Rhabditomorpha</taxon>
        <taxon>Rhabditoidea</taxon>
        <taxon>Rhabditidae</taxon>
        <taxon>Peloderinae</taxon>
        <taxon>Caenorhabditis</taxon>
    </lineage>
</organism>
<dbReference type="GO" id="GO:0008198">
    <property type="term" value="F:ferrous iron binding"/>
    <property type="evidence" value="ECO:0007669"/>
    <property type="project" value="TreeGrafter"/>
</dbReference>
<dbReference type="GO" id="GO:0035516">
    <property type="term" value="F:broad specificity oxidative DNA demethylase activity"/>
    <property type="evidence" value="ECO:0007669"/>
    <property type="project" value="TreeGrafter"/>
</dbReference>